<proteinExistence type="predicted"/>
<evidence type="ECO:0000313" key="3">
    <source>
        <dbReference type="EMBL" id="OGF08466.1"/>
    </source>
</evidence>
<protein>
    <recommendedName>
        <fullName evidence="2">Integrase catalytic domain-containing protein</fullName>
    </recommendedName>
</protein>
<dbReference type="SUPFAM" id="SSF53098">
    <property type="entry name" value="Ribonuclease H-like"/>
    <property type="match status" value="1"/>
</dbReference>
<feature type="compositionally biased region" description="Basic residues" evidence="1">
    <location>
        <begin position="122"/>
        <end position="139"/>
    </location>
</feature>
<dbReference type="SUPFAM" id="SSF46689">
    <property type="entry name" value="Homeodomain-like"/>
    <property type="match status" value="1"/>
</dbReference>
<dbReference type="InterPro" id="IPR009057">
    <property type="entry name" value="Homeodomain-like_sf"/>
</dbReference>
<dbReference type="PROSITE" id="PS50994">
    <property type="entry name" value="INTEGRASE"/>
    <property type="match status" value="1"/>
</dbReference>
<dbReference type="GO" id="GO:0015074">
    <property type="term" value="P:DNA integration"/>
    <property type="evidence" value="ECO:0007669"/>
    <property type="project" value="InterPro"/>
</dbReference>
<feature type="region of interest" description="Disordered" evidence="1">
    <location>
        <begin position="121"/>
        <end position="140"/>
    </location>
</feature>
<dbReference type="EMBL" id="MFFM01000047">
    <property type="protein sequence ID" value="OGF08466.1"/>
    <property type="molecule type" value="Genomic_DNA"/>
</dbReference>
<dbReference type="Proteomes" id="UP000177230">
    <property type="component" value="Unassembled WGS sequence"/>
</dbReference>
<dbReference type="Gene3D" id="3.30.420.10">
    <property type="entry name" value="Ribonuclease H-like superfamily/Ribonuclease H"/>
    <property type="match status" value="1"/>
</dbReference>
<dbReference type="InterPro" id="IPR001584">
    <property type="entry name" value="Integrase_cat-core"/>
</dbReference>
<evidence type="ECO:0000259" key="2">
    <source>
        <dbReference type="PROSITE" id="PS50994"/>
    </source>
</evidence>
<dbReference type="InterPro" id="IPR047797">
    <property type="entry name" value="ISNCY_transpos"/>
</dbReference>
<feature type="domain" description="Integrase catalytic" evidence="2">
    <location>
        <begin position="133"/>
        <end position="314"/>
    </location>
</feature>
<accession>A0A1F5R1Z7</accession>
<dbReference type="PANTHER" id="PTHR35004">
    <property type="entry name" value="TRANSPOSASE RV3428C-RELATED"/>
    <property type="match status" value="1"/>
</dbReference>
<dbReference type="InterPro" id="IPR012337">
    <property type="entry name" value="RNaseH-like_sf"/>
</dbReference>
<reference evidence="3 4" key="1">
    <citation type="journal article" date="2016" name="Nat. Commun.">
        <title>Thousands of microbial genomes shed light on interconnected biogeochemical processes in an aquifer system.</title>
        <authorList>
            <person name="Anantharaman K."/>
            <person name="Brown C.T."/>
            <person name="Hug L.A."/>
            <person name="Sharon I."/>
            <person name="Castelle C.J."/>
            <person name="Probst A.J."/>
            <person name="Thomas B.C."/>
            <person name="Singh A."/>
            <person name="Wilkins M.J."/>
            <person name="Karaoz U."/>
            <person name="Brodie E.L."/>
            <person name="Williams K.H."/>
            <person name="Hubbard S.S."/>
            <person name="Banfield J.F."/>
        </authorList>
    </citation>
    <scope>NUCLEOTIDE SEQUENCE [LARGE SCALE GENOMIC DNA]</scope>
</reference>
<sequence length="422" mass="48009">MSKERITLTMSELHKLDIIQRSLRGSISVSTTATLLSLTERQIYRLRDKVRHLGPPGIAHGNRGRSSPRKIPDRLRDRIIALRRTVYAKFNDTHFTEALAEEHHITLGRSTVRTILRNHGLGPKRVRRQPKHRSRRPRKQFAGDMIQFDGSHHDWLSGRGPKLCLIVAIDDATNYPWARFEPAETTNGYFRLIKDIIRNHGLFASAYTDKHSIFRIEHGRQPTLEEQLAGKLPKTQLQRSLIELGISLIYAHSPQAKGRVERIHQFFQDRLVAELDRANASSIAQATPVLNKVLGIYRRKFALAAPVAFKSFPDNADLDFYLCHKAARTVANDNCFSLNGRLYQLLPTSDRISWCKAKIEVHTLTNGLIRAVYQGQIIKTFKPQEAITPLSALRKVQLATIAPKVCISQPWVDQISTTCSYP</sequence>
<dbReference type="PANTHER" id="PTHR35004:SF7">
    <property type="entry name" value="INTEGRASE PROTEIN"/>
    <property type="match status" value="1"/>
</dbReference>
<gene>
    <name evidence="3" type="ORF">A2024_07105</name>
</gene>
<dbReference type="GO" id="GO:0003676">
    <property type="term" value="F:nucleic acid binding"/>
    <property type="evidence" value="ECO:0007669"/>
    <property type="project" value="InterPro"/>
</dbReference>
<organism evidence="3 4">
    <name type="scientific">Candidatus Edwardsbacteria bacterium GWF2_54_11</name>
    <dbReference type="NCBI Taxonomy" id="1817851"/>
    <lineage>
        <taxon>Bacteria</taxon>
        <taxon>Candidatus Edwardsiibacteriota</taxon>
    </lineage>
</organism>
<name>A0A1F5R1Z7_9BACT</name>
<dbReference type="AlphaFoldDB" id="A0A1F5R1Z7"/>
<comment type="caution">
    <text evidence="3">The sequence shown here is derived from an EMBL/GenBank/DDBJ whole genome shotgun (WGS) entry which is preliminary data.</text>
</comment>
<evidence type="ECO:0000313" key="4">
    <source>
        <dbReference type="Proteomes" id="UP000177230"/>
    </source>
</evidence>
<dbReference type="InterPro" id="IPR036397">
    <property type="entry name" value="RNaseH_sf"/>
</dbReference>
<dbReference type="NCBIfam" id="NF033594">
    <property type="entry name" value="transpos_ISNCY_2"/>
    <property type="match status" value="1"/>
</dbReference>
<evidence type="ECO:0000256" key="1">
    <source>
        <dbReference type="SAM" id="MobiDB-lite"/>
    </source>
</evidence>